<keyword evidence="8" id="KW-0175">Coiled coil</keyword>
<evidence type="ECO:0000259" key="14">
    <source>
        <dbReference type="Pfam" id="PF00520"/>
    </source>
</evidence>
<keyword evidence="11" id="KW-0407">Ion channel</keyword>
<dbReference type="OrthoDB" id="7780252at2759"/>
<evidence type="ECO:0000256" key="10">
    <source>
        <dbReference type="ARBA" id="ARBA00023136"/>
    </source>
</evidence>
<keyword evidence="10 13" id="KW-0472">Membrane</keyword>
<keyword evidence="5 13" id="KW-0812">Transmembrane</keyword>
<dbReference type="GO" id="GO:0005886">
    <property type="term" value="C:plasma membrane"/>
    <property type="evidence" value="ECO:0007669"/>
    <property type="project" value="UniProtKB-SubCell"/>
</dbReference>
<evidence type="ECO:0000313" key="16">
    <source>
        <dbReference type="Proteomes" id="UP000728032"/>
    </source>
</evidence>
<proteinExistence type="predicted"/>
<keyword evidence="16" id="KW-1185">Reference proteome</keyword>
<evidence type="ECO:0000256" key="1">
    <source>
        <dbReference type="ARBA" id="ARBA00004651"/>
    </source>
</evidence>
<evidence type="ECO:0000256" key="12">
    <source>
        <dbReference type="ARBA" id="ARBA00031989"/>
    </source>
</evidence>
<name>A0A7R9QLG5_9ACAR</name>
<evidence type="ECO:0000256" key="3">
    <source>
        <dbReference type="ARBA" id="ARBA00022448"/>
    </source>
</evidence>
<reference evidence="15" key="1">
    <citation type="submission" date="2020-11" db="EMBL/GenBank/DDBJ databases">
        <authorList>
            <person name="Tran Van P."/>
        </authorList>
    </citation>
    <scope>NUCLEOTIDE SEQUENCE</scope>
</reference>
<dbReference type="PANTHER" id="PTHR46480:SF1">
    <property type="entry name" value="VOLTAGE-GATED HYDROGEN CHANNEL 1"/>
    <property type="match status" value="1"/>
</dbReference>
<keyword evidence="7 13" id="KW-1133">Transmembrane helix</keyword>
<evidence type="ECO:0000256" key="4">
    <source>
        <dbReference type="ARBA" id="ARBA00022475"/>
    </source>
</evidence>
<evidence type="ECO:0000256" key="13">
    <source>
        <dbReference type="SAM" id="Phobius"/>
    </source>
</evidence>
<keyword evidence="6" id="KW-0851">Voltage-gated channel</keyword>
<evidence type="ECO:0000256" key="7">
    <source>
        <dbReference type="ARBA" id="ARBA00022989"/>
    </source>
</evidence>
<dbReference type="InterPro" id="IPR031846">
    <property type="entry name" value="Hvcn1"/>
</dbReference>
<keyword evidence="9" id="KW-0406">Ion transport</keyword>
<evidence type="ECO:0000256" key="5">
    <source>
        <dbReference type="ARBA" id="ARBA00022692"/>
    </source>
</evidence>
<feature type="transmembrane region" description="Helical" evidence="13">
    <location>
        <begin position="51"/>
        <end position="72"/>
    </location>
</feature>
<accession>A0A7R9QLG5</accession>
<dbReference type="PANTHER" id="PTHR46480">
    <property type="entry name" value="F20B24.22"/>
    <property type="match status" value="1"/>
</dbReference>
<sequence>MYGLNDRSNDRKDDIKYTREESRSLSDSLDSCGADQTCRHNLKHLLHSYRFHLLIVGLVIIDCIVVVIELMIDLQIYQTEVKNNPNHDINKSHNTAHTIAEVLHYTSIAILCIFTIEIIFKVYVFRTEYVKHKSEIFDAFIVITSLTLDLVFIKHEDILRYIGLVIILRLWRIVRVIHGIAISVKTPLEHSYEKEKRKREKGDKELAEMHLYVNSLEIEIMNLRSILNNNGIVDGVPQTYLKIDRKV</sequence>
<dbReference type="InterPro" id="IPR027359">
    <property type="entry name" value="Volt_channel_dom_sf"/>
</dbReference>
<dbReference type="SUPFAM" id="SSF81324">
    <property type="entry name" value="Voltage-gated potassium channels"/>
    <property type="match status" value="1"/>
</dbReference>
<dbReference type="AlphaFoldDB" id="A0A7R9QLG5"/>
<organism evidence="15">
    <name type="scientific">Oppiella nova</name>
    <dbReference type="NCBI Taxonomy" id="334625"/>
    <lineage>
        <taxon>Eukaryota</taxon>
        <taxon>Metazoa</taxon>
        <taxon>Ecdysozoa</taxon>
        <taxon>Arthropoda</taxon>
        <taxon>Chelicerata</taxon>
        <taxon>Arachnida</taxon>
        <taxon>Acari</taxon>
        <taxon>Acariformes</taxon>
        <taxon>Sarcoptiformes</taxon>
        <taxon>Oribatida</taxon>
        <taxon>Brachypylina</taxon>
        <taxon>Oppioidea</taxon>
        <taxon>Oppiidae</taxon>
        <taxon>Oppiella</taxon>
    </lineage>
</organism>
<dbReference type="EMBL" id="OC918636">
    <property type="protein sequence ID" value="CAD7649777.1"/>
    <property type="molecule type" value="Genomic_DNA"/>
</dbReference>
<dbReference type="GO" id="GO:0030171">
    <property type="term" value="F:voltage-gated proton channel activity"/>
    <property type="evidence" value="ECO:0007669"/>
    <property type="project" value="InterPro"/>
</dbReference>
<dbReference type="Proteomes" id="UP000728032">
    <property type="component" value="Unassembled WGS sequence"/>
</dbReference>
<evidence type="ECO:0000256" key="11">
    <source>
        <dbReference type="ARBA" id="ARBA00023303"/>
    </source>
</evidence>
<keyword evidence="3" id="KW-0813">Transport</keyword>
<evidence type="ECO:0000256" key="9">
    <source>
        <dbReference type="ARBA" id="ARBA00023065"/>
    </source>
</evidence>
<dbReference type="Pfam" id="PF00520">
    <property type="entry name" value="Ion_trans"/>
    <property type="match status" value="1"/>
</dbReference>
<evidence type="ECO:0000256" key="2">
    <source>
        <dbReference type="ARBA" id="ARBA00015897"/>
    </source>
</evidence>
<evidence type="ECO:0000256" key="6">
    <source>
        <dbReference type="ARBA" id="ARBA00022882"/>
    </source>
</evidence>
<evidence type="ECO:0000313" key="15">
    <source>
        <dbReference type="EMBL" id="CAD7649777.1"/>
    </source>
</evidence>
<dbReference type="EMBL" id="CAJPVJ010003811">
    <property type="protein sequence ID" value="CAG2167965.1"/>
    <property type="molecule type" value="Genomic_DNA"/>
</dbReference>
<gene>
    <name evidence="15" type="ORF">ONB1V03_LOCUS7459</name>
</gene>
<comment type="subcellular location">
    <subcellularLocation>
        <location evidence="1">Cell membrane</location>
        <topology evidence="1">Multi-pass membrane protein</topology>
    </subcellularLocation>
</comment>
<protein>
    <recommendedName>
        <fullName evidence="2">Voltage-gated hydrogen channel 1</fullName>
    </recommendedName>
    <alternativeName>
        <fullName evidence="12">Hydrogen voltage-gated channel 1</fullName>
    </alternativeName>
</protein>
<feature type="domain" description="Ion transport" evidence="14">
    <location>
        <begin position="50"/>
        <end position="180"/>
    </location>
</feature>
<dbReference type="Gene3D" id="1.20.120.350">
    <property type="entry name" value="Voltage-gated potassium channels. Chain C"/>
    <property type="match status" value="1"/>
</dbReference>
<dbReference type="GO" id="GO:0034702">
    <property type="term" value="C:monoatomic ion channel complex"/>
    <property type="evidence" value="ECO:0007669"/>
    <property type="project" value="UniProtKB-KW"/>
</dbReference>
<evidence type="ECO:0000256" key="8">
    <source>
        <dbReference type="ARBA" id="ARBA00023054"/>
    </source>
</evidence>
<feature type="transmembrane region" description="Helical" evidence="13">
    <location>
        <begin position="102"/>
        <end position="124"/>
    </location>
</feature>
<keyword evidence="4" id="KW-1003">Cell membrane</keyword>
<dbReference type="InterPro" id="IPR005821">
    <property type="entry name" value="Ion_trans_dom"/>
</dbReference>